<proteinExistence type="predicted"/>
<dbReference type="Proteomes" id="UP001156690">
    <property type="component" value="Unassembled WGS sequence"/>
</dbReference>
<accession>A0AAV5NVW6</accession>
<evidence type="ECO:0000313" key="1">
    <source>
        <dbReference type="EMBL" id="GLQ74404.1"/>
    </source>
</evidence>
<gene>
    <name evidence="1" type="ORF">GCM10007932_37650</name>
</gene>
<protein>
    <submittedName>
        <fullName evidence="1">Uncharacterized protein</fullName>
    </submittedName>
</protein>
<dbReference type="AlphaFoldDB" id="A0AAV5NVW6"/>
<reference evidence="2" key="1">
    <citation type="journal article" date="2019" name="Int. J. Syst. Evol. Microbiol.">
        <title>The Global Catalogue of Microorganisms (GCM) 10K type strain sequencing project: providing services to taxonomists for standard genome sequencing and annotation.</title>
        <authorList>
            <consortium name="The Broad Institute Genomics Platform"/>
            <consortium name="The Broad Institute Genome Sequencing Center for Infectious Disease"/>
            <person name="Wu L."/>
            <person name="Ma J."/>
        </authorList>
    </citation>
    <scope>NUCLEOTIDE SEQUENCE [LARGE SCALE GENOMIC DNA]</scope>
    <source>
        <strain evidence="2">NBRC 15640</strain>
    </source>
</reference>
<sequence length="95" mass="10848">MGKFRVLKRRYIESQLKDPSELNHEAYSYITQCHSAYSISADVEQRCGYGEGGAAIFVGMELPSRSLDALFYLSTPHLERYGDQRQIGVYSSKFE</sequence>
<comment type="caution">
    <text evidence="1">The sequence shown here is derived from an EMBL/GenBank/DDBJ whole genome shotgun (WGS) entry which is preliminary data.</text>
</comment>
<name>A0AAV5NVW6_9VIBR</name>
<organism evidence="1 2">
    <name type="scientific">Vibrio penaeicida</name>
    <dbReference type="NCBI Taxonomy" id="104609"/>
    <lineage>
        <taxon>Bacteria</taxon>
        <taxon>Pseudomonadati</taxon>
        <taxon>Pseudomonadota</taxon>
        <taxon>Gammaproteobacteria</taxon>
        <taxon>Vibrionales</taxon>
        <taxon>Vibrionaceae</taxon>
        <taxon>Vibrio</taxon>
    </lineage>
</organism>
<evidence type="ECO:0000313" key="2">
    <source>
        <dbReference type="Proteomes" id="UP001156690"/>
    </source>
</evidence>
<keyword evidence="2" id="KW-1185">Reference proteome</keyword>
<dbReference type="EMBL" id="BSNX01000055">
    <property type="protein sequence ID" value="GLQ74404.1"/>
    <property type="molecule type" value="Genomic_DNA"/>
</dbReference>